<reference evidence="4 5" key="1">
    <citation type="submission" date="2013-07" db="EMBL/GenBank/DDBJ databases">
        <title>Completed genome of Sphingomonas sanxanigenens NX02.</title>
        <authorList>
            <person name="Ma T."/>
            <person name="Huang H."/>
            <person name="Wu M."/>
            <person name="Li X."/>
            <person name="Li G."/>
        </authorList>
    </citation>
    <scope>NUCLEOTIDE SEQUENCE [LARGE SCALE GENOMIC DNA]</scope>
    <source>
        <strain evidence="4 5">NX02</strain>
    </source>
</reference>
<evidence type="ECO:0000313" key="4">
    <source>
        <dbReference type="EMBL" id="AHE52791.1"/>
    </source>
</evidence>
<dbReference type="SMART" id="SM00448">
    <property type="entry name" value="REC"/>
    <property type="match status" value="1"/>
</dbReference>
<accession>W0A6S7</accession>
<dbReference type="Proteomes" id="UP000018851">
    <property type="component" value="Chromosome"/>
</dbReference>
<keyword evidence="1 2" id="KW-0597">Phosphoprotein</keyword>
<dbReference type="Pfam" id="PF00072">
    <property type="entry name" value="Response_reg"/>
    <property type="match status" value="1"/>
</dbReference>
<feature type="modified residue" description="4-aspartylphosphate" evidence="2">
    <location>
        <position position="55"/>
    </location>
</feature>
<dbReference type="STRING" id="1123269.NX02_05255"/>
<dbReference type="InterPro" id="IPR001789">
    <property type="entry name" value="Sig_transdc_resp-reg_receiver"/>
</dbReference>
<evidence type="ECO:0000313" key="5">
    <source>
        <dbReference type="Proteomes" id="UP000018851"/>
    </source>
</evidence>
<dbReference type="OrthoDB" id="9782655at2"/>
<proteinExistence type="predicted"/>
<dbReference type="HOGENOM" id="CLU_000445_69_8_5"/>
<dbReference type="PROSITE" id="PS50110">
    <property type="entry name" value="RESPONSE_REGULATORY"/>
    <property type="match status" value="1"/>
</dbReference>
<dbReference type="GO" id="GO:0000160">
    <property type="term" value="P:phosphorelay signal transduction system"/>
    <property type="evidence" value="ECO:0007669"/>
    <property type="project" value="InterPro"/>
</dbReference>
<feature type="domain" description="Response regulatory" evidence="3">
    <location>
        <begin position="6"/>
        <end position="120"/>
    </location>
</feature>
<dbReference type="SUPFAM" id="SSF52172">
    <property type="entry name" value="CheY-like"/>
    <property type="match status" value="1"/>
</dbReference>
<dbReference type="EMBL" id="CP006644">
    <property type="protein sequence ID" value="AHE52791.1"/>
    <property type="molecule type" value="Genomic_DNA"/>
</dbReference>
<evidence type="ECO:0000256" key="1">
    <source>
        <dbReference type="ARBA" id="ARBA00022553"/>
    </source>
</evidence>
<evidence type="ECO:0000259" key="3">
    <source>
        <dbReference type="PROSITE" id="PS50110"/>
    </source>
</evidence>
<dbReference type="AlphaFoldDB" id="W0A6S7"/>
<dbReference type="InterPro" id="IPR011006">
    <property type="entry name" value="CheY-like_superfamily"/>
</dbReference>
<dbReference type="InterPro" id="IPR050595">
    <property type="entry name" value="Bact_response_regulator"/>
</dbReference>
<protein>
    <recommendedName>
        <fullName evidence="3">Response regulatory domain-containing protein</fullName>
    </recommendedName>
</protein>
<dbReference type="RefSeq" id="WP_025291087.1">
    <property type="nucleotide sequence ID" value="NZ_CP006644.1"/>
</dbReference>
<keyword evidence="5" id="KW-1185">Reference proteome</keyword>
<dbReference type="PATRIC" id="fig|1123269.5.peg.1023"/>
<name>W0A6S7_9SPHN</name>
<dbReference type="eggNOG" id="COG4566">
    <property type="taxonomic scope" value="Bacteria"/>
</dbReference>
<gene>
    <name evidence="4" type="ORF">NX02_05255</name>
</gene>
<dbReference type="PANTHER" id="PTHR44591">
    <property type="entry name" value="STRESS RESPONSE REGULATOR PROTEIN 1"/>
    <property type="match status" value="1"/>
</dbReference>
<dbReference type="Gene3D" id="3.40.50.2300">
    <property type="match status" value="1"/>
</dbReference>
<organism evidence="4 5">
    <name type="scientific">Sphingomonas sanxanigenens DSM 19645 = NX02</name>
    <dbReference type="NCBI Taxonomy" id="1123269"/>
    <lineage>
        <taxon>Bacteria</taxon>
        <taxon>Pseudomonadati</taxon>
        <taxon>Pseudomonadota</taxon>
        <taxon>Alphaproteobacteria</taxon>
        <taxon>Sphingomonadales</taxon>
        <taxon>Sphingomonadaceae</taxon>
        <taxon>Sphingomonas</taxon>
    </lineage>
</organism>
<dbReference type="PANTHER" id="PTHR44591:SF25">
    <property type="entry name" value="CHEMOTAXIS TWO-COMPONENT RESPONSE REGULATOR"/>
    <property type="match status" value="1"/>
</dbReference>
<dbReference type="KEGG" id="ssan:NX02_05255"/>
<sequence length="125" mass="13379">MPTKPTIACIDDDPFVREALEGLLQSIGYTVLLFASAEEFLQSSALLQLSCLITDMKLGGMSGLQLLRQLAHDGHSIPTIVVTAFGDDQMRDQSLAAGAIGFLNKPIHEADLLALLKAATDRNSP</sequence>
<evidence type="ECO:0000256" key="2">
    <source>
        <dbReference type="PROSITE-ProRule" id="PRU00169"/>
    </source>
</evidence>